<dbReference type="Gene3D" id="2.40.10.10">
    <property type="entry name" value="Trypsin-like serine proteases"/>
    <property type="match status" value="2"/>
</dbReference>
<evidence type="ECO:0000256" key="6">
    <source>
        <dbReference type="RuleBase" id="RU004296"/>
    </source>
</evidence>
<dbReference type="InterPro" id="IPR050966">
    <property type="entry name" value="Glutamyl_endopeptidase"/>
</dbReference>
<dbReference type="InterPro" id="IPR043504">
    <property type="entry name" value="Peptidase_S1_PA_chymotrypsin"/>
</dbReference>
<evidence type="ECO:0000313" key="8">
    <source>
        <dbReference type="Proteomes" id="UP001596106"/>
    </source>
</evidence>
<comment type="caution">
    <text evidence="7">The sequence shown here is derived from an EMBL/GenBank/DDBJ whole genome shotgun (WGS) entry which is preliminary data.</text>
</comment>
<keyword evidence="4 6" id="KW-0378">Hydrolase</keyword>
<dbReference type="Proteomes" id="UP001596106">
    <property type="component" value="Unassembled WGS sequence"/>
</dbReference>
<comment type="similarity">
    <text evidence="1 6">Belongs to the peptidase S1B family.</text>
</comment>
<dbReference type="PRINTS" id="PR00839">
    <property type="entry name" value="V8PROTEASE"/>
</dbReference>
<name>A0ABW0IKV5_9BACT</name>
<dbReference type="GO" id="GO:0016787">
    <property type="term" value="F:hydrolase activity"/>
    <property type="evidence" value="ECO:0007669"/>
    <property type="project" value="UniProtKB-KW"/>
</dbReference>
<dbReference type="RefSeq" id="WP_379850798.1">
    <property type="nucleotide sequence ID" value="NZ_JBHSMA010000016.1"/>
</dbReference>
<protein>
    <recommendedName>
        <fullName evidence="6">Serine protease</fullName>
        <ecNumber evidence="6">3.4.21.-</ecNumber>
    </recommendedName>
</protein>
<evidence type="ECO:0000313" key="7">
    <source>
        <dbReference type="EMBL" id="MFC5412857.1"/>
    </source>
</evidence>
<evidence type="ECO:0000256" key="1">
    <source>
        <dbReference type="ARBA" id="ARBA00008764"/>
    </source>
</evidence>
<dbReference type="InterPro" id="IPR009003">
    <property type="entry name" value="Peptidase_S1_PA"/>
</dbReference>
<dbReference type="PANTHER" id="PTHR15462:SF8">
    <property type="entry name" value="SERINE PROTEASE"/>
    <property type="match status" value="1"/>
</dbReference>
<accession>A0ABW0IKV5</accession>
<dbReference type="PANTHER" id="PTHR15462">
    <property type="entry name" value="SERINE PROTEASE"/>
    <property type="match status" value="1"/>
</dbReference>
<sequence>MPNSNGKPVQFKELERHFKAHKAVRDTPIQIERRFHVHAEREPQIKTRLERVDRGDNQNHWEIIVEIDGIRAETRALPPALKGEAVKAGRRKVSEDVLAQQLTSFIPDHLGFNVKPVDLQKSIKSIREVVDDRRVATTIFGTDNRRAFRDTTYPWSTVGLVQTNRGTGSGVMIGPRHLLTVSHVIDWTAPAGFAADWVRFTPSYYDGDAPFGEAYGSHIYWYVKENGDGFITGNEGNYDYVVVVLDRRLGETTGWMGARGYNDDWDSLAAWSHMGYPGDLNGGQRPTWQGGFRVDGTDADAQSILHQADVFPGQSGGPVFGFWDGDVGPRAIAVQSWQNSSNNGASGSMDMRDLVAKARTEFA</sequence>
<dbReference type="EC" id="3.4.21.-" evidence="6"/>
<reference evidence="8" key="1">
    <citation type="journal article" date="2019" name="Int. J. Syst. Evol. Microbiol.">
        <title>The Global Catalogue of Microorganisms (GCM) 10K type strain sequencing project: providing services to taxonomists for standard genome sequencing and annotation.</title>
        <authorList>
            <consortium name="The Broad Institute Genomics Platform"/>
            <consortium name="The Broad Institute Genome Sequencing Center for Infectious Disease"/>
            <person name="Wu L."/>
            <person name="Ma J."/>
        </authorList>
    </citation>
    <scope>NUCLEOTIDE SEQUENCE [LARGE SCALE GENOMIC DNA]</scope>
    <source>
        <strain evidence="8">CCUG 55250</strain>
    </source>
</reference>
<dbReference type="EMBL" id="JBHSMA010000016">
    <property type="protein sequence ID" value="MFC5412857.1"/>
    <property type="molecule type" value="Genomic_DNA"/>
</dbReference>
<keyword evidence="3" id="KW-0732">Signal</keyword>
<evidence type="ECO:0000256" key="5">
    <source>
        <dbReference type="ARBA" id="ARBA00022825"/>
    </source>
</evidence>
<keyword evidence="5 6" id="KW-0720">Serine protease</keyword>
<keyword evidence="8" id="KW-1185">Reference proteome</keyword>
<dbReference type="SUPFAM" id="SSF50494">
    <property type="entry name" value="Trypsin-like serine proteases"/>
    <property type="match status" value="1"/>
</dbReference>
<evidence type="ECO:0000256" key="4">
    <source>
        <dbReference type="ARBA" id="ARBA00022801"/>
    </source>
</evidence>
<keyword evidence="2 6" id="KW-0645">Protease</keyword>
<proteinExistence type="inferred from homology"/>
<evidence type="ECO:0000256" key="3">
    <source>
        <dbReference type="ARBA" id="ARBA00022729"/>
    </source>
</evidence>
<gene>
    <name evidence="7" type="ORF">ACFPMF_26265</name>
</gene>
<organism evidence="7 8">
    <name type="scientific">Larkinella bovis</name>
    <dbReference type="NCBI Taxonomy" id="683041"/>
    <lineage>
        <taxon>Bacteria</taxon>
        <taxon>Pseudomonadati</taxon>
        <taxon>Bacteroidota</taxon>
        <taxon>Cytophagia</taxon>
        <taxon>Cytophagales</taxon>
        <taxon>Spirosomataceae</taxon>
        <taxon>Larkinella</taxon>
    </lineage>
</organism>
<evidence type="ECO:0000256" key="2">
    <source>
        <dbReference type="ARBA" id="ARBA00022670"/>
    </source>
</evidence>
<dbReference type="InterPro" id="IPR008256">
    <property type="entry name" value="Peptidase_S1B"/>
</dbReference>